<dbReference type="PANTHER" id="PTHR46401">
    <property type="entry name" value="GLYCOSYLTRANSFERASE WBBK-RELATED"/>
    <property type="match status" value="1"/>
</dbReference>
<keyword evidence="1 2" id="KW-0808">Transferase</keyword>
<keyword evidence="5" id="KW-1185">Reference proteome</keyword>
<reference evidence="3 5" key="1">
    <citation type="submission" date="2019-09" db="EMBL/GenBank/DDBJ databases">
        <title>Butyricimonas paravirosa DSM 105722 (=214-4 = JCM 18677 = CCUG 65563).</title>
        <authorList>
            <person name="Le Roy T."/>
            <person name="Cani P.D."/>
        </authorList>
    </citation>
    <scope>NUCLEOTIDE SEQUENCE [LARGE SCALE GENOMIC DNA]</scope>
    <source>
        <strain evidence="3 5">DSM 105722</strain>
    </source>
</reference>
<reference evidence="2 4" key="2">
    <citation type="submission" date="2020-03" db="EMBL/GenBank/DDBJ databases">
        <title>Genomic Encyclopedia of Type Strains, Phase IV (KMG-IV): sequencing the most valuable type-strain genomes for metagenomic binning, comparative biology and taxonomic classification.</title>
        <authorList>
            <person name="Goeker M."/>
        </authorList>
    </citation>
    <scope>NUCLEOTIDE SEQUENCE [LARGE SCALE GENOMIC DNA]</scope>
    <source>
        <strain evidence="2 4">DSM 105722</strain>
    </source>
</reference>
<dbReference type="EMBL" id="JAATLI010000005">
    <property type="protein sequence ID" value="NJC17943.1"/>
    <property type="molecule type" value="Genomic_DNA"/>
</dbReference>
<dbReference type="Pfam" id="PF13692">
    <property type="entry name" value="Glyco_trans_1_4"/>
    <property type="match status" value="1"/>
</dbReference>
<dbReference type="PANTHER" id="PTHR46401:SF2">
    <property type="entry name" value="GLYCOSYLTRANSFERASE WBBK-RELATED"/>
    <property type="match status" value="1"/>
</dbReference>
<evidence type="ECO:0000313" key="3">
    <source>
        <dbReference type="EMBL" id="WOF14395.1"/>
    </source>
</evidence>
<evidence type="ECO:0000313" key="4">
    <source>
        <dbReference type="Proteomes" id="UP000576368"/>
    </source>
</evidence>
<proteinExistence type="predicted"/>
<organism evidence="2 4">
    <name type="scientific">Butyricimonas paravirosa</name>
    <dbReference type="NCBI Taxonomy" id="1472417"/>
    <lineage>
        <taxon>Bacteria</taxon>
        <taxon>Pseudomonadati</taxon>
        <taxon>Bacteroidota</taxon>
        <taxon>Bacteroidia</taxon>
        <taxon>Bacteroidales</taxon>
        <taxon>Odoribacteraceae</taxon>
        <taxon>Butyricimonas</taxon>
    </lineage>
</organism>
<evidence type="ECO:0000313" key="2">
    <source>
        <dbReference type="EMBL" id="NJC17943.1"/>
    </source>
</evidence>
<dbReference type="Gene3D" id="3.40.50.2000">
    <property type="entry name" value="Glycogen Phosphorylase B"/>
    <property type="match status" value="2"/>
</dbReference>
<evidence type="ECO:0000256" key="1">
    <source>
        <dbReference type="ARBA" id="ARBA00022679"/>
    </source>
</evidence>
<dbReference type="GeneID" id="86893630"/>
<dbReference type="RefSeq" id="WP_087422409.1">
    <property type="nucleotide sequence ID" value="NZ_BMPA01000006.1"/>
</dbReference>
<evidence type="ECO:0000313" key="5">
    <source>
        <dbReference type="Proteomes" id="UP001302374"/>
    </source>
</evidence>
<dbReference type="AlphaFoldDB" id="A0A7X5YB67"/>
<dbReference type="GO" id="GO:0016757">
    <property type="term" value="F:glycosyltransferase activity"/>
    <property type="evidence" value="ECO:0007669"/>
    <property type="project" value="TreeGrafter"/>
</dbReference>
<protein>
    <submittedName>
        <fullName evidence="3">Glycosyltransferase family 4 protein</fullName>
    </submittedName>
    <submittedName>
        <fullName evidence="2">Glycosyltransferase involved in cell wall biosynthesis</fullName>
    </submittedName>
</protein>
<dbReference type="SUPFAM" id="SSF53756">
    <property type="entry name" value="UDP-Glycosyltransferase/glycogen phosphorylase"/>
    <property type="match status" value="1"/>
</dbReference>
<name>A0A7X5YB67_9BACT</name>
<sequence>MRIFYIVGKMDQDFGGGVINHRNLELLRATCCDVEVFQFEQYKVPFWQRLKERVHGVNGGVSRLNIEEIIIHLREHPVDLVFIAHSLYGCIVKRVKDEFPQLPIVTFLHNVEVRYAWEMFKNNVKSMGNLLNIFFVYRAEKLAVKYSDYLIALNNRDAKQILDIYKKDVTALLPTSFSDSGEAKKEEGLDELKYLFVGSDFFANIQGITWFVQEVMPYVDGKLFIVGKGMEKAVSHLISDRVQVIGYVQSLKEWYAKVDIVVCPLFLGSGMKTKTAEAMMYGKAIVGTPEAFEGYDIDTRQVGGCSVSAQDMITILNDLGHNKERLLECQRYAREMFLKNYSMTASMVEMRLFLEKVICCHSNNGR</sequence>
<dbReference type="GO" id="GO:0009103">
    <property type="term" value="P:lipopolysaccharide biosynthetic process"/>
    <property type="evidence" value="ECO:0007669"/>
    <property type="project" value="TreeGrafter"/>
</dbReference>
<dbReference type="Proteomes" id="UP000576368">
    <property type="component" value="Unassembled WGS sequence"/>
</dbReference>
<dbReference type="Proteomes" id="UP001302374">
    <property type="component" value="Chromosome"/>
</dbReference>
<accession>A0A7X5YB67</accession>
<dbReference type="EMBL" id="CP043839">
    <property type="protein sequence ID" value="WOF14395.1"/>
    <property type="molecule type" value="Genomic_DNA"/>
</dbReference>
<gene>
    <name evidence="3" type="ORF">F1644_20005</name>
    <name evidence="2" type="ORF">GGR15_001560</name>
</gene>